<dbReference type="PRINTS" id="PR00145">
    <property type="entry name" value="ARGSUCLYASE"/>
</dbReference>
<dbReference type="PANTHER" id="PTHR42696">
    <property type="entry name" value="ASPARTATE AMMONIA-LYASE"/>
    <property type="match status" value="1"/>
</dbReference>
<dbReference type="InterPro" id="IPR022761">
    <property type="entry name" value="Fumarate_lyase_N"/>
</dbReference>
<dbReference type="InterPro" id="IPR020557">
    <property type="entry name" value="Fumarate_lyase_CS"/>
</dbReference>
<protein>
    <submittedName>
        <fullName evidence="5">Aspartate ammonia-lyase</fullName>
    </submittedName>
</protein>
<evidence type="ECO:0000259" key="3">
    <source>
        <dbReference type="Pfam" id="PF00206"/>
    </source>
</evidence>
<evidence type="ECO:0000259" key="4">
    <source>
        <dbReference type="Pfam" id="PF10415"/>
    </source>
</evidence>
<dbReference type="PANTHER" id="PTHR42696:SF2">
    <property type="entry name" value="ASPARTATE AMMONIA-LYASE"/>
    <property type="match status" value="1"/>
</dbReference>
<dbReference type="InterPro" id="IPR008948">
    <property type="entry name" value="L-Aspartase-like"/>
</dbReference>
<dbReference type="NCBIfam" id="NF008909">
    <property type="entry name" value="PRK12273.1"/>
    <property type="match status" value="1"/>
</dbReference>
<gene>
    <name evidence="5" type="ORF">SAMN04489793_0608</name>
</gene>
<dbReference type="GO" id="GO:0006531">
    <property type="term" value="P:aspartate metabolic process"/>
    <property type="evidence" value="ECO:0007669"/>
    <property type="project" value="TreeGrafter"/>
</dbReference>
<accession>A0A1H4LL61</accession>
<dbReference type="Gene3D" id="1.10.275.10">
    <property type="entry name" value="Fumarase/aspartase (N-terminal domain)"/>
    <property type="match status" value="1"/>
</dbReference>
<feature type="region of interest" description="Disordered" evidence="2">
    <location>
        <begin position="470"/>
        <end position="491"/>
    </location>
</feature>
<proteinExistence type="predicted"/>
<reference evidence="6" key="1">
    <citation type="submission" date="2016-10" db="EMBL/GenBank/DDBJ databases">
        <authorList>
            <person name="Varghese N."/>
            <person name="Submissions S."/>
        </authorList>
    </citation>
    <scope>NUCLEOTIDE SEQUENCE [LARGE SCALE GENOMIC DNA]</scope>
    <source>
        <strain evidence="6">DSM 44234</strain>
    </source>
</reference>
<feature type="domain" description="Fumarate lyase N-terminal" evidence="3">
    <location>
        <begin position="20"/>
        <end position="352"/>
    </location>
</feature>
<dbReference type="AlphaFoldDB" id="A0A1H4LL61"/>
<dbReference type="GO" id="GO:0008797">
    <property type="term" value="F:aspartate ammonia-lyase activity"/>
    <property type="evidence" value="ECO:0007669"/>
    <property type="project" value="TreeGrafter"/>
</dbReference>
<dbReference type="STRING" id="57704.SAMN04489793_0608"/>
<dbReference type="GO" id="GO:0005829">
    <property type="term" value="C:cytosol"/>
    <property type="evidence" value="ECO:0007669"/>
    <property type="project" value="TreeGrafter"/>
</dbReference>
<dbReference type="PRINTS" id="PR00149">
    <property type="entry name" value="FUMRATELYASE"/>
</dbReference>
<keyword evidence="6" id="KW-1185">Reference proteome</keyword>
<dbReference type="InterPro" id="IPR024083">
    <property type="entry name" value="Fumarase/histidase_N"/>
</dbReference>
<dbReference type="Proteomes" id="UP000182241">
    <property type="component" value="Unassembled WGS sequence"/>
</dbReference>
<dbReference type="Pfam" id="PF10415">
    <property type="entry name" value="FumaraseC_C"/>
    <property type="match status" value="1"/>
</dbReference>
<dbReference type="InterPro" id="IPR051546">
    <property type="entry name" value="Aspartate_Ammonia-Lyase"/>
</dbReference>
<dbReference type="InterPro" id="IPR000362">
    <property type="entry name" value="Fumarate_lyase_fam"/>
</dbReference>
<dbReference type="Pfam" id="PF00206">
    <property type="entry name" value="Lyase_1"/>
    <property type="match status" value="1"/>
</dbReference>
<keyword evidence="1 5" id="KW-0456">Lyase</keyword>
<sequence>MRKDERMTSPQTRSEHDLLGDIDVPADAYYGAHTARALLNFPITGVPIAIHTHLVHALAAVKQAAASANRQLGLLDEERSAAIVAACERIRGGGLHEWFVVDTIAGGAGTSTNMNANEVIANAALEHLDRPKGDYAALHPLDHVNLGQSTNDVYPTAIKIALITQLAELAEALTELRGTFAAKSDEFAGILKMGRTQLQDAVPMTLGQEFGAFATTLGEDIVRLQEATRLLHELNIGGTAIGTALNAHPGYRRKVIEQLREVTGIHELVGATDLIEATADVGVFVQLSGVLKRIAVKLSKTCNDLRLLSSGPRAGLAEIHLPAVQAGSSIMPGKVNPVIPEVVNQIAYEVIGHDVTITMAAEGGQLQLNAFEPIIARSLVESIAHLTRGARVLGERCVSGITANRERLEQMVSESIGVVTALSPTIGYAAATSVAAEALESGRGVVEIVRERALLDEATLASLLSPEYLTGHPPHALQPRPDDAPAGGPGD</sequence>
<dbReference type="FunFam" id="1.20.200.10:FF:000001">
    <property type="entry name" value="Fumarate hydratase, mitochondrial"/>
    <property type="match status" value="1"/>
</dbReference>
<evidence type="ECO:0000313" key="5">
    <source>
        <dbReference type="EMBL" id="SEB71032.1"/>
    </source>
</evidence>
<dbReference type="Gene3D" id="1.20.200.10">
    <property type="entry name" value="Fumarase/aspartase (Central domain)"/>
    <property type="match status" value="1"/>
</dbReference>
<name>A0A1H4LL61_TSUTY</name>
<dbReference type="EMBL" id="FNSA01000003">
    <property type="protein sequence ID" value="SEB71032.1"/>
    <property type="molecule type" value="Genomic_DNA"/>
</dbReference>
<evidence type="ECO:0000256" key="1">
    <source>
        <dbReference type="ARBA" id="ARBA00023239"/>
    </source>
</evidence>
<evidence type="ECO:0000256" key="2">
    <source>
        <dbReference type="SAM" id="MobiDB-lite"/>
    </source>
</evidence>
<dbReference type="Gene3D" id="1.10.40.30">
    <property type="entry name" value="Fumarase/aspartase (C-terminal domain)"/>
    <property type="match status" value="1"/>
</dbReference>
<dbReference type="FunFam" id="1.10.275.10:FF:000001">
    <property type="entry name" value="Fumarate hydratase, mitochondrial"/>
    <property type="match status" value="1"/>
</dbReference>
<organism evidence="5 6">
    <name type="scientific">Tsukamurella tyrosinosolvens</name>
    <dbReference type="NCBI Taxonomy" id="57704"/>
    <lineage>
        <taxon>Bacteria</taxon>
        <taxon>Bacillati</taxon>
        <taxon>Actinomycetota</taxon>
        <taxon>Actinomycetes</taxon>
        <taxon>Mycobacteriales</taxon>
        <taxon>Tsukamurellaceae</taxon>
        <taxon>Tsukamurella</taxon>
    </lineage>
</organism>
<evidence type="ECO:0000313" key="6">
    <source>
        <dbReference type="Proteomes" id="UP000182241"/>
    </source>
</evidence>
<dbReference type="PROSITE" id="PS00163">
    <property type="entry name" value="FUMARATE_LYASES"/>
    <property type="match status" value="1"/>
</dbReference>
<dbReference type="GO" id="GO:0006099">
    <property type="term" value="P:tricarboxylic acid cycle"/>
    <property type="evidence" value="ECO:0007669"/>
    <property type="project" value="InterPro"/>
</dbReference>
<dbReference type="SUPFAM" id="SSF48557">
    <property type="entry name" value="L-aspartase-like"/>
    <property type="match status" value="1"/>
</dbReference>
<dbReference type="InterPro" id="IPR018951">
    <property type="entry name" value="Fumarase_C_C"/>
</dbReference>
<dbReference type="CDD" id="cd01357">
    <property type="entry name" value="Aspartase"/>
    <property type="match status" value="1"/>
</dbReference>
<feature type="domain" description="Fumarase C C-terminal" evidence="4">
    <location>
        <begin position="419"/>
        <end position="470"/>
    </location>
</feature>